<comment type="caution">
    <text evidence="3">The sequence shown here is derived from an EMBL/GenBank/DDBJ whole genome shotgun (WGS) entry which is preliminary data.</text>
</comment>
<protein>
    <recommendedName>
        <fullName evidence="2">Aminotransferase class V domain-containing protein</fullName>
    </recommendedName>
</protein>
<name>A0A1F4XJS3_9BACT</name>
<dbReference type="InterPro" id="IPR015422">
    <property type="entry name" value="PyrdxlP-dep_Trfase_small"/>
</dbReference>
<dbReference type="Gene3D" id="3.40.640.10">
    <property type="entry name" value="Type I PLP-dependent aspartate aminotransferase-like (Major domain)"/>
    <property type="match status" value="1"/>
</dbReference>
<reference evidence="3 4" key="1">
    <citation type="journal article" date="2016" name="Nat. Commun.">
        <title>Thousands of microbial genomes shed light on interconnected biogeochemical processes in an aquifer system.</title>
        <authorList>
            <person name="Anantharaman K."/>
            <person name="Brown C.T."/>
            <person name="Hug L.A."/>
            <person name="Sharon I."/>
            <person name="Castelle C.J."/>
            <person name="Probst A.J."/>
            <person name="Thomas B.C."/>
            <person name="Singh A."/>
            <person name="Wilkins M.J."/>
            <person name="Karaoz U."/>
            <person name="Brodie E.L."/>
            <person name="Williams K.H."/>
            <person name="Hubbard S.S."/>
            <person name="Banfield J.F."/>
        </authorList>
    </citation>
    <scope>NUCLEOTIDE SEQUENCE [LARGE SCALE GENOMIC DNA]</scope>
</reference>
<dbReference type="InterPro" id="IPR000192">
    <property type="entry name" value="Aminotrans_V_dom"/>
</dbReference>
<dbReference type="Pfam" id="PF00266">
    <property type="entry name" value="Aminotran_5"/>
    <property type="match status" value="1"/>
</dbReference>
<dbReference type="AlphaFoldDB" id="A0A1F4XJS3"/>
<gene>
    <name evidence="3" type="ORF">A2V81_03320</name>
</gene>
<organism evidence="3 4">
    <name type="scientific">Candidatus Abawacabacteria bacterium RBG_16_42_10</name>
    <dbReference type="NCBI Taxonomy" id="1817814"/>
    <lineage>
        <taxon>Bacteria</taxon>
        <taxon>Candidatus Abawacaibacteriota</taxon>
    </lineage>
</organism>
<evidence type="ECO:0000256" key="1">
    <source>
        <dbReference type="ARBA" id="ARBA00022898"/>
    </source>
</evidence>
<dbReference type="InterPro" id="IPR015424">
    <property type="entry name" value="PyrdxlP-dep_Trfase"/>
</dbReference>
<dbReference type="PANTHER" id="PTHR43586">
    <property type="entry name" value="CYSTEINE DESULFURASE"/>
    <property type="match status" value="1"/>
</dbReference>
<accession>A0A1F4XJS3</accession>
<evidence type="ECO:0000259" key="2">
    <source>
        <dbReference type="Pfam" id="PF00266"/>
    </source>
</evidence>
<dbReference type="Gene3D" id="3.90.1150.10">
    <property type="entry name" value="Aspartate Aminotransferase, domain 1"/>
    <property type="match status" value="1"/>
</dbReference>
<dbReference type="PANTHER" id="PTHR43586:SF8">
    <property type="entry name" value="CYSTEINE DESULFURASE 1, CHLOROPLASTIC"/>
    <property type="match status" value="1"/>
</dbReference>
<dbReference type="Proteomes" id="UP000177614">
    <property type="component" value="Unassembled WGS sequence"/>
</dbReference>
<dbReference type="InterPro" id="IPR015421">
    <property type="entry name" value="PyrdxlP-dep_Trfase_major"/>
</dbReference>
<dbReference type="SUPFAM" id="SSF53383">
    <property type="entry name" value="PLP-dependent transferases"/>
    <property type="match status" value="1"/>
</dbReference>
<dbReference type="STRING" id="1817814.A2V81_03320"/>
<proteinExistence type="predicted"/>
<sequence>MNDFSYLASGNYYFDSACQTLRPQSVIDAELKYYREYNACGGRVKYPWGERVDNEVNETRELLLNMLGLSAKKYAVAFTLNATTGINLVLQQVNDKDFTQIVTSDIEHNSVFLPSMTYARKTGLRRVVLSRDENGALVYKKEDLHKAIVILNTTSNIDGRNLINVKELAEDIHAQGGVLFLDACQTMGHNPELIKGVDFDALFASGHKMYAPSVGFVVIRKELLKKLDYFLLGGGTVGDVEKESFQLVEDPDTLYSRIEIGLQDYAAIIGLKEALSWRADFRTDDAKSADEYEQDLAKNLWQELKNIPELKLLYDQPSPVVSFYTDKIDSHTLGLYVAQQNIMCRTGYFCCHYYLKHLKAYPPLFRVSLGLHNTPEQIDFFVQSLKKILFNV</sequence>
<feature type="domain" description="Aminotransferase class V" evidence="2">
    <location>
        <begin position="13"/>
        <end position="380"/>
    </location>
</feature>
<dbReference type="EMBL" id="MEWR01000017">
    <property type="protein sequence ID" value="OGC81844.1"/>
    <property type="molecule type" value="Genomic_DNA"/>
</dbReference>
<evidence type="ECO:0000313" key="3">
    <source>
        <dbReference type="EMBL" id="OGC81844.1"/>
    </source>
</evidence>
<evidence type="ECO:0000313" key="4">
    <source>
        <dbReference type="Proteomes" id="UP000177614"/>
    </source>
</evidence>
<keyword evidence="1" id="KW-0663">Pyridoxal phosphate</keyword>